<dbReference type="AlphaFoldDB" id="A0A6J4JWY8"/>
<protein>
    <submittedName>
        <fullName evidence="1">Uncharacterized protein</fullName>
    </submittedName>
</protein>
<evidence type="ECO:0000313" key="1">
    <source>
        <dbReference type="EMBL" id="CAA9289824.1"/>
    </source>
</evidence>
<gene>
    <name evidence="1" type="ORF">AVDCRST_MAG56-4475</name>
</gene>
<dbReference type="EMBL" id="CADCTQ010000377">
    <property type="protein sequence ID" value="CAA9289824.1"/>
    <property type="molecule type" value="Genomic_DNA"/>
</dbReference>
<sequence length="104" mass="11806">MPILITDFLIREQKVVTFPELTQEEKTEVERNTKELVRLVAHLECAYHPRAVVRTFTELRQGKAGNRIFTCCAGFSALVSIAMQKSRSPYALSCSRQIYPTASN</sequence>
<proteinExistence type="predicted"/>
<name>A0A6J4JWY8_9SPHI</name>
<organism evidence="1">
    <name type="scientific">uncultured Cytophagales bacterium</name>
    <dbReference type="NCBI Taxonomy" id="158755"/>
    <lineage>
        <taxon>Bacteria</taxon>
        <taxon>Pseudomonadati</taxon>
        <taxon>Bacteroidota</taxon>
        <taxon>Sphingobacteriia</taxon>
        <taxon>Sphingobacteriales</taxon>
        <taxon>environmental samples</taxon>
    </lineage>
</organism>
<accession>A0A6J4JWY8</accession>
<reference evidence="1" key="1">
    <citation type="submission" date="2020-02" db="EMBL/GenBank/DDBJ databases">
        <authorList>
            <person name="Meier V. D."/>
        </authorList>
    </citation>
    <scope>NUCLEOTIDE SEQUENCE</scope>
    <source>
        <strain evidence="1">AVDCRST_MAG56</strain>
    </source>
</reference>